<accession>A0ABS7FXV3</accession>
<organism evidence="2 3">
    <name type="scientific">Actinomadura parmotrematis</name>
    <dbReference type="NCBI Taxonomy" id="2864039"/>
    <lineage>
        <taxon>Bacteria</taxon>
        <taxon>Bacillati</taxon>
        <taxon>Actinomycetota</taxon>
        <taxon>Actinomycetes</taxon>
        <taxon>Streptosporangiales</taxon>
        <taxon>Thermomonosporaceae</taxon>
        <taxon>Actinomadura</taxon>
    </lineage>
</organism>
<dbReference type="RefSeq" id="WP_220168489.1">
    <property type="nucleotide sequence ID" value="NZ_JAIBOA010000015.1"/>
</dbReference>
<name>A0ABS7FXV3_9ACTN</name>
<feature type="region of interest" description="Disordered" evidence="1">
    <location>
        <begin position="31"/>
        <end position="64"/>
    </location>
</feature>
<feature type="compositionally biased region" description="Basic and acidic residues" evidence="1">
    <location>
        <begin position="54"/>
        <end position="64"/>
    </location>
</feature>
<evidence type="ECO:0000313" key="3">
    <source>
        <dbReference type="Proteomes" id="UP000774570"/>
    </source>
</evidence>
<gene>
    <name evidence="2" type="ORF">K1Y72_22990</name>
</gene>
<evidence type="ECO:0000256" key="1">
    <source>
        <dbReference type="SAM" id="MobiDB-lite"/>
    </source>
</evidence>
<dbReference type="Proteomes" id="UP000774570">
    <property type="component" value="Unassembled WGS sequence"/>
</dbReference>
<comment type="caution">
    <text evidence="2">The sequence shown here is derived from an EMBL/GenBank/DDBJ whole genome shotgun (WGS) entry which is preliminary data.</text>
</comment>
<keyword evidence="3" id="KW-1185">Reference proteome</keyword>
<reference evidence="2 3" key="1">
    <citation type="submission" date="2021-07" db="EMBL/GenBank/DDBJ databases">
        <title>Actinomadura sp. PM05-2 isolated from lichen.</title>
        <authorList>
            <person name="Somphong A."/>
            <person name="Phongsopitanun W."/>
            <person name="Tanasupawat S."/>
            <person name="Peongsungnone V."/>
        </authorList>
    </citation>
    <scope>NUCLEOTIDE SEQUENCE [LARGE SCALE GENOMIC DNA]</scope>
    <source>
        <strain evidence="2 3">PM05-2</strain>
    </source>
</reference>
<dbReference type="EMBL" id="JAIBOA010000015">
    <property type="protein sequence ID" value="MBW8485264.1"/>
    <property type="molecule type" value="Genomic_DNA"/>
</dbReference>
<proteinExistence type="predicted"/>
<protein>
    <submittedName>
        <fullName evidence="2">Uncharacterized protein</fullName>
    </submittedName>
</protein>
<sequence length="64" mass="7204">MDSLDGRRSGHSKKPSNFYVDTRVDRVLRAFPSGDENTRAGARPQAIPLYGSRPGKDNSDWFHL</sequence>
<evidence type="ECO:0000313" key="2">
    <source>
        <dbReference type="EMBL" id="MBW8485264.1"/>
    </source>
</evidence>